<name>A0AAD7R6A2_9TELE</name>
<accession>A0AAD7R6A2</accession>
<gene>
    <name evidence="2" type="ORF">AAFF_G00345120</name>
</gene>
<reference evidence="2" key="1">
    <citation type="journal article" date="2023" name="Science">
        <title>Genome structures resolve the early diversification of teleost fishes.</title>
        <authorList>
            <person name="Parey E."/>
            <person name="Louis A."/>
            <person name="Montfort J."/>
            <person name="Bouchez O."/>
            <person name="Roques C."/>
            <person name="Iampietro C."/>
            <person name="Lluch J."/>
            <person name="Castinel A."/>
            <person name="Donnadieu C."/>
            <person name="Desvignes T."/>
            <person name="Floi Bucao C."/>
            <person name="Jouanno E."/>
            <person name="Wen M."/>
            <person name="Mejri S."/>
            <person name="Dirks R."/>
            <person name="Jansen H."/>
            <person name="Henkel C."/>
            <person name="Chen W.J."/>
            <person name="Zahm M."/>
            <person name="Cabau C."/>
            <person name="Klopp C."/>
            <person name="Thompson A.W."/>
            <person name="Robinson-Rechavi M."/>
            <person name="Braasch I."/>
            <person name="Lecointre G."/>
            <person name="Bobe J."/>
            <person name="Postlethwait J.H."/>
            <person name="Berthelot C."/>
            <person name="Roest Crollius H."/>
            <person name="Guiguen Y."/>
        </authorList>
    </citation>
    <scope>NUCLEOTIDE SEQUENCE</scope>
    <source>
        <strain evidence="2">NC1722</strain>
    </source>
</reference>
<sequence length="287" mass="32023">MNFKPQKSRSLSLRKGERNDRVTFTIGGEDISHIVDQPIRSLGRLYTSRLSDKDMGKTILQQLSEGLSKIDSSQLPGKHKVWCYHFTLYPRVMWPLKLCEVTSSAVSRMEAKANSYIRKWLGLPRCFSAAGLYGRNSLQLPLKSITLGYRQEKARLVMELRDSSDRTVKEANARVVTGRKCRAEEEVQKVMGRLQHQEVVGMVQTGRAGMERSTCPVVQGKQEGEEGPCCFRGHQEPSRALETSTNGLEQSNPVTSAGPSMPHSSTFCQGAKQLLHRVGSHGVTTKC</sequence>
<feature type="region of interest" description="Disordered" evidence="1">
    <location>
        <begin position="233"/>
        <end position="265"/>
    </location>
</feature>
<evidence type="ECO:0000256" key="1">
    <source>
        <dbReference type="SAM" id="MobiDB-lite"/>
    </source>
</evidence>
<evidence type="ECO:0000313" key="3">
    <source>
        <dbReference type="Proteomes" id="UP001221898"/>
    </source>
</evidence>
<feature type="compositionally biased region" description="Polar residues" evidence="1">
    <location>
        <begin position="241"/>
        <end position="265"/>
    </location>
</feature>
<dbReference type="Proteomes" id="UP001221898">
    <property type="component" value="Unassembled WGS sequence"/>
</dbReference>
<evidence type="ECO:0000313" key="2">
    <source>
        <dbReference type="EMBL" id="KAJ8366709.1"/>
    </source>
</evidence>
<dbReference type="AlphaFoldDB" id="A0AAD7R6A2"/>
<keyword evidence="3" id="KW-1185">Reference proteome</keyword>
<proteinExistence type="predicted"/>
<dbReference type="EMBL" id="JAINUG010000554">
    <property type="protein sequence ID" value="KAJ8366709.1"/>
    <property type="molecule type" value="Genomic_DNA"/>
</dbReference>
<protein>
    <submittedName>
        <fullName evidence="2">Uncharacterized protein</fullName>
    </submittedName>
</protein>
<comment type="caution">
    <text evidence="2">The sequence shown here is derived from an EMBL/GenBank/DDBJ whole genome shotgun (WGS) entry which is preliminary data.</text>
</comment>
<organism evidence="2 3">
    <name type="scientific">Aldrovandia affinis</name>
    <dbReference type="NCBI Taxonomy" id="143900"/>
    <lineage>
        <taxon>Eukaryota</taxon>
        <taxon>Metazoa</taxon>
        <taxon>Chordata</taxon>
        <taxon>Craniata</taxon>
        <taxon>Vertebrata</taxon>
        <taxon>Euteleostomi</taxon>
        <taxon>Actinopterygii</taxon>
        <taxon>Neopterygii</taxon>
        <taxon>Teleostei</taxon>
        <taxon>Notacanthiformes</taxon>
        <taxon>Halosauridae</taxon>
        <taxon>Aldrovandia</taxon>
    </lineage>
</organism>